<feature type="transmembrane region" description="Helical" evidence="6">
    <location>
        <begin position="361"/>
        <end position="381"/>
    </location>
</feature>
<dbReference type="Gene3D" id="1.20.1250.20">
    <property type="entry name" value="MFS general substrate transporter like domains"/>
    <property type="match status" value="2"/>
</dbReference>
<comment type="caution">
    <text evidence="8">The sequence shown here is derived from an EMBL/GenBank/DDBJ whole genome shotgun (WGS) entry which is preliminary data.</text>
</comment>
<feature type="transmembrane region" description="Helical" evidence="6">
    <location>
        <begin position="197"/>
        <end position="216"/>
    </location>
</feature>
<feature type="transmembrane region" description="Helical" evidence="6">
    <location>
        <begin position="307"/>
        <end position="329"/>
    </location>
</feature>
<keyword evidence="5 6" id="KW-0472">Membrane</keyword>
<dbReference type="InterPro" id="IPR036259">
    <property type="entry name" value="MFS_trans_sf"/>
</dbReference>
<evidence type="ECO:0000256" key="3">
    <source>
        <dbReference type="ARBA" id="ARBA00022692"/>
    </source>
</evidence>
<dbReference type="GO" id="GO:0016020">
    <property type="term" value="C:membrane"/>
    <property type="evidence" value="ECO:0007669"/>
    <property type="project" value="UniProtKB-SubCell"/>
</dbReference>
<dbReference type="PANTHER" id="PTHR42718">
    <property type="entry name" value="MAJOR FACILITATOR SUPERFAMILY MULTIDRUG TRANSPORTER MFSC"/>
    <property type="match status" value="1"/>
</dbReference>
<evidence type="ECO:0000256" key="2">
    <source>
        <dbReference type="ARBA" id="ARBA00022448"/>
    </source>
</evidence>
<keyword evidence="3 6" id="KW-0812">Transmembrane</keyword>
<dbReference type="AlphaFoldDB" id="A0A9P5ZRQ2"/>
<dbReference type="SUPFAM" id="SSF103473">
    <property type="entry name" value="MFS general substrate transporter"/>
    <property type="match status" value="1"/>
</dbReference>
<evidence type="ECO:0000256" key="6">
    <source>
        <dbReference type="SAM" id="Phobius"/>
    </source>
</evidence>
<feature type="transmembrane region" description="Helical" evidence="6">
    <location>
        <begin position="74"/>
        <end position="93"/>
    </location>
</feature>
<evidence type="ECO:0000259" key="7">
    <source>
        <dbReference type="PROSITE" id="PS50850"/>
    </source>
</evidence>
<feature type="transmembrane region" description="Helical" evidence="6">
    <location>
        <begin position="39"/>
        <end position="62"/>
    </location>
</feature>
<feature type="transmembrane region" description="Helical" evidence="6">
    <location>
        <begin position="228"/>
        <end position="252"/>
    </location>
</feature>
<feature type="transmembrane region" description="Helical" evidence="6">
    <location>
        <begin position="273"/>
        <end position="301"/>
    </location>
</feature>
<dbReference type="Pfam" id="PF07690">
    <property type="entry name" value="MFS_1"/>
    <property type="match status" value="1"/>
</dbReference>
<feature type="transmembrane region" description="Helical" evidence="6">
    <location>
        <begin position="401"/>
        <end position="422"/>
    </location>
</feature>
<sequence>MSSTQLILLGIFCLAQFFNVFNASTVLVSLPSLGANLHFAPGTLQWILSAYTLTFALFVLVTRTLANIFHPKPIFCLGFMFVGVFNIPVGASVHPIMAIVFHVLQGMGAAMNVPSGIAMLHTTFPDPVECSAAYASYALAAMVGNISGFIVGGVLTARTSWHWVHYLCVIMVIPMSAAAWFLLPVHTTPLKSEWRSVDIPGFLTLTAGLILFMYAISDAIDAGEHTSFLSAFPQVITTLILSVIAFVTFFIIKSVVAHPALLLRTWRNKNFTLLFFYALSPYWWCLGCKLQLVTIFLNLWYDLPLIAALRCLPIGIAGGVASYLVGCVLPYLPTKWVLVTMQLLTATGSMLFAFAGMEERYWSFVFPWMVVGMLGLASAYVGCTTTVMGNTWKGEEGVMGAVMYTAYQVGSTIGIAILMSIMEGINSHQPNDQISQFKGYTVSFWSTLAQ</sequence>
<evidence type="ECO:0000313" key="9">
    <source>
        <dbReference type="Proteomes" id="UP000807025"/>
    </source>
</evidence>
<dbReference type="PROSITE" id="PS50850">
    <property type="entry name" value="MFS"/>
    <property type="match status" value="1"/>
</dbReference>
<evidence type="ECO:0000256" key="4">
    <source>
        <dbReference type="ARBA" id="ARBA00022989"/>
    </source>
</evidence>
<accession>A0A9P5ZRQ2</accession>
<comment type="subcellular location">
    <subcellularLocation>
        <location evidence="1">Membrane</location>
        <topology evidence="1">Multi-pass membrane protein</topology>
    </subcellularLocation>
</comment>
<feature type="transmembrane region" description="Helical" evidence="6">
    <location>
        <begin position="336"/>
        <end position="355"/>
    </location>
</feature>
<keyword evidence="9" id="KW-1185">Reference proteome</keyword>
<dbReference type="Proteomes" id="UP000807025">
    <property type="component" value="Unassembled WGS sequence"/>
</dbReference>
<feature type="transmembrane region" description="Helical" evidence="6">
    <location>
        <begin position="132"/>
        <end position="157"/>
    </location>
</feature>
<proteinExistence type="predicted"/>
<evidence type="ECO:0000313" key="8">
    <source>
        <dbReference type="EMBL" id="KAF9490606.1"/>
    </source>
</evidence>
<dbReference type="GO" id="GO:0022857">
    <property type="term" value="F:transmembrane transporter activity"/>
    <property type="evidence" value="ECO:0007669"/>
    <property type="project" value="InterPro"/>
</dbReference>
<dbReference type="EMBL" id="MU154637">
    <property type="protein sequence ID" value="KAF9490606.1"/>
    <property type="molecule type" value="Genomic_DNA"/>
</dbReference>
<organism evidence="8 9">
    <name type="scientific">Pleurotus eryngii</name>
    <name type="common">Boletus of the steppes</name>
    <dbReference type="NCBI Taxonomy" id="5323"/>
    <lineage>
        <taxon>Eukaryota</taxon>
        <taxon>Fungi</taxon>
        <taxon>Dikarya</taxon>
        <taxon>Basidiomycota</taxon>
        <taxon>Agaricomycotina</taxon>
        <taxon>Agaricomycetes</taxon>
        <taxon>Agaricomycetidae</taxon>
        <taxon>Agaricales</taxon>
        <taxon>Pleurotineae</taxon>
        <taxon>Pleurotaceae</taxon>
        <taxon>Pleurotus</taxon>
    </lineage>
</organism>
<keyword evidence="2" id="KW-0813">Transport</keyword>
<feature type="domain" description="Major facilitator superfamily (MFS) profile" evidence="7">
    <location>
        <begin position="8"/>
        <end position="450"/>
    </location>
</feature>
<dbReference type="InterPro" id="IPR011701">
    <property type="entry name" value="MFS"/>
</dbReference>
<dbReference type="InterPro" id="IPR020846">
    <property type="entry name" value="MFS_dom"/>
</dbReference>
<reference evidence="8" key="1">
    <citation type="submission" date="2020-11" db="EMBL/GenBank/DDBJ databases">
        <authorList>
            <consortium name="DOE Joint Genome Institute"/>
            <person name="Ahrendt S."/>
            <person name="Riley R."/>
            <person name="Andreopoulos W."/>
            <person name="Labutti K."/>
            <person name="Pangilinan J."/>
            <person name="Ruiz-Duenas F.J."/>
            <person name="Barrasa J.M."/>
            <person name="Sanchez-Garcia M."/>
            <person name="Camarero S."/>
            <person name="Miyauchi S."/>
            <person name="Serrano A."/>
            <person name="Linde D."/>
            <person name="Babiker R."/>
            <person name="Drula E."/>
            <person name="Ayuso-Fernandez I."/>
            <person name="Pacheco R."/>
            <person name="Padilla G."/>
            <person name="Ferreira P."/>
            <person name="Barriuso J."/>
            <person name="Kellner H."/>
            <person name="Castanera R."/>
            <person name="Alfaro M."/>
            <person name="Ramirez L."/>
            <person name="Pisabarro A.G."/>
            <person name="Kuo A."/>
            <person name="Tritt A."/>
            <person name="Lipzen A."/>
            <person name="He G."/>
            <person name="Yan M."/>
            <person name="Ng V."/>
            <person name="Cullen D."/>
            <person name="Martin F."/>
            <person name="Rosso M.-N."/>
            <person name="Henrissat B."/>
            <person name="Hibbett D."/>
            <person name="Martinez A.T."/>
            <person name="Grigoriev I.V."/>
        </authorList>
    </citation>
    <scope>NUCLEOTIDE SEQUENCE</scope>
    <source>
        <strain evidence="8">ATCC 90797</strain>
    </source>
</reference>
<evidence type="ECO:0000256" key="1">
    <source>
        <dbReference type="ARBA" id="ARBA00004141"/>
    </source>
</evidence>
<feature type="transmembrane region" description="Helical" evidence="6">
    <location>
        <begin position="163"/>
        <end position="185"/>
    </location>
</feature>
<evidence type="ECO:0000256" key="5">
    <source>
        <dbReference type="ARBA" id="ARBA00023136"/>
    </source>
</evidence>
<name>A0A9P5ZRQ2_PLEER</name>
<dbReference type="PANTHER" id="PTHR42718:SF9">
    <property type="entry name" value="MAJOR FACILITATOR SUPERFAMILY MULTIDRUG TRANSPORTER MFSC"/>
    <property type="match status" value="1"/>
</dbReference>
<keyword evidence="4 6" id="KW-1133">Transmembrane helix</keyword>
<gene>
    <name evidence="8" type="ORF">BDN71DRAFT_1484415</name>
</gene>
<dbReference type="OrthoDB" id="440755at2759"/>
<protein>
    <submittedName>
        <fullName evidence="8">MFS general substrate transporter</fullName>
    </submittedName>
</protein>